<keyword evidence="5 13" id="KW-0812">Transmembrane</keyword>
<proteinExistence type="inferred from homology"/>
<keyword evidence="17" id="KW-1185">Reference proteome</keyword>
<evidence type="ECO:0000256" key="10">
    <source>
        <dbReference type="ARBA" id="ARBA00023170"/>
    </source>
</evidence>
<evidence type="ECO:0000256" key="13">
    <source>
        <dbReference type="SAM" id="Phobius"/>
    </source>
</evidence>
<protein>
    <recommendedName>
        <fullName evidence="3">Interleukin-4 receptor subunit alpha</fullName>
    </recommendedName>
</protein>
<evidence type="ECO:0000256" key="14">
    <source>
        <dbReference type="SAM" id="SignalP"/>
    </source>
</evidence>
<dbReference type="InterPro" id="IPR036116">
    <property type="entry name" value="FN3_sf"/>
</dbReference>
<evidence type="ECO:0000256" key="5">
    <source>
        <dbReference type="ARBA" id="ARBA00022692"/>
    </source>
</evidence>
<keyword evidence="6 14" id="KW-0732">Signal</keyword>
<evidence type="ECO:0000313" key="17">
    <source>
        <dbReference type="Proteomes" id="UP000287033"/>
    </source>
</evidence>
<reference evidence="16 17" key="1">
    <citation type="journal article" date="2018" name="Nat. Ecol. Evol.">
        <title>Shark genomes provide insights into elasmobranch evolution and the origin of vertebrates.</title>
        <authorList>
            <person name="Hara Y"/>
            <person name="Yamaguchi K"/>
            <person name="Onimaru K"/>
            <person name="Kadota M"/>
            <person name="Koyanagi M"/>
            <person name="Keeley SD"/>
            <person name="Tatsumi K"/>
            <person name="Tanaka K"/>
            <person name="Motone F"/>
            <person name="Kageyama Y"/>
            <person name="Nozu R"/>
            <person name="Adachi N"/>
            <person name="Nishimura O"/>
            <person name="Nakagawa R"/>
            <person name="Tanegashima C"/>
            <person name="Kiyatake I"/>
            <person name="Matsumoto R"/>
            <person name="Murakumo K"/>
            <person name="Nishida K"/>
            <person name="Terakita A"/>
            <person name="Kuratani S"/>
            <person name="Sato K"/>
            <person name="Hyodo S Kuraku.S."/>
        </authorList>
    </citation>
    <scope>NUCLEOTIDE SEQUENCE [LARGE SCALE GENOMIC DNA]</scope>
</reference>
<feature type="signal peptide" evidence="14">
    <location>
        <begin position="1"/>
        <end position="20"/>
    </location>
</feature>
<evidence type="ECO:0000256" key="3">
    <source>
        <dbReference type="ARBA" id="ARBA00018975"/>
    </source>
</evidence>
<dbReference type="Pfam" id="PF09238">
    <property type="entry name" value="IL4Ra_N"/>
    <property type="match status" value="1"/>
</dbReference>
<organism evidence="16 17">
    <name type="scientific">Chiloscyllium punctatum</name>
    <name type="common">Brownbanded bambooshark</name>
    <name type="synonym">Hemiscyllium punctatum</name>
    <dbReference type="NCBI Taxonomy" id="137246"/>
    <lineage>
        <taxon>Eukaryota</taxon>
        <taxon>Metazoa</taxon>
        <taxon>Chordata</taxon>
        <taxon>Craniata</taxon>
        <taxon>Vertebrata</taxon>
        <taxon>Chondrichthyes</taxon>
        <taxon>Elasmobranchii</taxon>
        <taxon>Galeomorphii</taxon>
        <taxon>Galeoidea</taxon>
        <taxon>Orectolobiformes</taxon>
        <taxon>Hemiscylliidae</taxon>
        <taxon>Chiloscyllium</taxon>
    </lineage>
</organism>
<dbReference type="SUPFAM" id="SSF49265">
    <property type="entry name" value="Fibronectin type III"/>
    <property type="match status" value="2"/>
</dbReference>
<dbReference type="Proteomes" id="UP000287033">
    <property type="component" value="Unassembled WGS sequence"/>
</dbReference>
<dbReference type="InterPro" id="IPR003531">
    <property type="entry name" value="Hempt_rcpt_S_F1_CS"/>
</dbReference>
<evidence type="ECO:0000256" key="8">
    <source>
        <dbReference type="ARBA" id="ARBA00023136"/>
    </source>
</evidence>
<dbReference type="GO" id="GO:0009897">
    <property type="term" value="C:external side of plasma membrane"/>
    <property type="evidence" value="ECO:0007669"/>
    <property type="project" value="TreeGrafter"/>
</dbReference>
<evidence type="ECO:0000256" key="6">
    <source>
        <dbReference type="ARBA" id="ARBA00022729"/>
    </source>
</evidence>
<keyword evidence="9" id="KW-1015">Disulfide bond</keyword>
<evidence type="ECO:0000256" key="1">
    <source>
        <dbReference type="ARBA" id="ARBA00004479"/>
    </source>
</evidence>
<dbReference type="OrthoDB" id="8962741at2759"/>
<comment type="similarity">
    <text evidence="2">Belongs to the type I cytokine receptor family. Type 4 subfamily.</text>
</comment>
<feature type="domain" description="Fibronectin type-III" evidence="15">
    <location>
        <begin position="123"/>
        <end position="218"/>
    </location>
</feature>
<accession>A0A401SA69</accession>
<dbReference type="InterPro" id="IPR013783">
    <property type="entry name" value="Ig-like_fold"/>
</dbReference>
<evidence type="ECO:0000313" key="16">
    <source>
        <dbReference type="EMBL" id="GCC27273.1"/>
    </source>
</evidence>
<comment type="function">
    <text evidence="12">Receptor for both interleukin 4 and interleukin 13. Couples to the JAK1/2/3-STAT6 pathway. The IL4 response is involved in promoting Th2 differentiation. The IL4/IL13 responses are involved in regulating IgE production and, chemokine and mucus production at sites of allergic inflammation. In certain cell types, can signal through activation of insulin receptor substrates, IRS1/IRS2.</text>
</comment>
<name>A0A401SA69_CHIPU</name>
<comment type="caution">
    <text evidence="16">The sequence shown here is derived from an EMBL/GenBank/DDBJ whole genome shotgun (WGS) entry which is preliminary data.</text>
</comment>
<dbReference type="EMBL" id="BEZZ01000158">
    <property type="protein sequence ID" value="GCC27273.1"/>
    <property type="molecule type" value="Genomic_DNA"/>
</dbReference>
<dbReference type="InterPro" id="IPR015319">
    <property type="entry name" value="IL-4_rcpt-alpha_N"/>
</dbReference>
<evidence type="ECO:0000256" key="9">
    <source>
        <dbReference type="ARBA" id="ARBA00023157"/>
    </source>
</evidence>
<evidence type="ECO:0000256" key="4">
    <source>
        <dbReference type="ARBA" id="ARBA00022553"/>
    </source>
</evidence>
<keyword evidence="4" id="KW-0597">Phosphoprotein</keyword>
<gene>
    <name evidence="16" type="ORF">chiPu_0005697</name>
</gene>
<evidence type="ECO:0000259" key="15">
    <source>
        <dbReference type="PROSITE" id="PS50853"/>
    </source>
</evidence>
<dbReference type="OMA" id="NWWENIP"/>
<comment type="subcellular location">
    <subcellularLocation>
        <location evidence="1">Membrane</location>
        <topology evidence="1">Single-pass type I membrane protein</topology>
    </subcellularLocation>
</comment>
<evidence type="ECO:0000256" key="12">
    <source>
        <dbReference type="ARBA" id="ARBA00025115"/>
    </source>
</evidence>
<dbReference type="PROSITE" id="PS50853">
    <property type="entry name" value="FN3"/>
    <property type="match status" value="1"/>
</dbReference>
<evidence type="ECO:0000256" key="11">
    <source>
        <dbReference type="ARBA" id="ARBA00023180"/>
    </source>
</evidence>
<feature type="chain" id="PRO_5019577128" description="Interleukin-4 receptor subunit alpha" evidence="14">
    <location>
        <begin position="21"/>
        <end position="648"/>
    </location>
</feature>
<keyword evidence="8 13" id="KW-0472">Membrane</keyword>
<dbReference type="PANTHER" id="PTHR23037">
    <property type="entry name" value="CYTOKINE RECEPTOR"/>
    <property type="match status" value="1"/>
</dbReference>
<sequence length="648" mass="73355">MSFVSAIWCLFIFGFQLCPASDDGQPKVLECYSDYLKEITCTWNVGQNTNCSTDYSLQYKLLYISSKLNKITDIKTLPGSICQCSITKPTLVFAADYEIEILFKGNVVLSKLITPSQTIKPLAPHNLMINISANKEHFLVWDDDYNNTFIEKNLEYQIAYMKTGGNWKMINVTNQKMLAVQSVLDPGYTYRMKVRSKPIAGYNGAWSDWSSEYEWPYDSSDLISTALIVFVCIIVLLPAAICFFGFKFVKKNWWENIPRPQKSALSKENFDMLQKNGHVFSDNMLDDCKVEKVSCTNELPCFGEKNRIESVDVKLCTMNIPVFQPLMEVSDSNEKFPFPHFPGFNFPVLKNPLTSFSLPFEDLPFSTSEGPDYSLFKSVTKDQEEDKYHPFTVNEDRDSPLKLSTYSVCPDADSMATGSSDEVGYKSFSNCVSAPWTKVTQTGEKQNSETQLESGEIESSDYLSSDKLTFKSSNNMMPDCEWDKVHNTSCDFTLDAGTHFPIDPFPMFPESLQSSALHLNAQTQWWHPVSIHRMSSTTESDFNPHLMTSQDCCLKQEPVLGTMNQGDVGQAESVYPGNTLEKTQMKYIVVPEDSELALNELTPYMKLSLLNVQAKDKIQGVESIHPLTKHAYVNDNVTVIQRDNILEG</sequence>
<dbReference type="STRING" id="137246.A0A401SA69"/>
<keyword evidence="11" id="KW-0325">Glycoprotein</keyword>
<dbReference type="PANTHER" id="PTHR23037:SF32">
    <property type="entry name" value="INTERLEUKIN-4 RECEPTOR SUBUNIT ALPHA"/>
    <property type="match status" value="1"/>
</dbReference>
<dbReference type="GO" id="GO:0002532">
    <property type="term" value="P:production of molecular mediator involved in inflammatory response"/>
    <property type="evidence" value="ECO:0007669"/>
    <property type="project" value="InterPro"/>
</dbReference>
<evidence type="ECO:0000256" key="2">
    <source>
        <dbReference type="ARBA" id="ARBA00008280"/>
    </source>
</evidence>
<feature type="transmembrane region" description="Helical" evidence="13">
    <location>
        <begin position="226"/>
        <end position="249"/>
    </location>
</feature>
<evidence type="ECO:0000256" key="7">
    <source>
        <dbReference type="ARBA" id="ARBA00022989"/>
    </source>
</evidence>
<keyword evidence="10" id="KW-0675">Receptor</keyword>
<dbReference type="GO" id="GO:0004896">
    <property type="term" value="F:cytokine receptor activity"/>
    <property type="evidence" value="ECO:0007669"/>
    <property type="project" value="InterPro"/>
</dbReference>
<dbReference type="AlphaFoldDB" id="A0A401SA69"/>
<dbReference type="Gene3D" id="2.60.40.10">
    <property type="entry name" value="Immunoglobulins"/>
    <property type="match status" value="2"/>
</dbReference>
<keyword evidence="7 13" id="KW-1133">Transmembrane helix</keyword>
<dbReference type="PROSITE" id="PS01355">
    <property type="entry name" value="HEMATOPO_REC_S_F1"/>
    <property type="match status" value="1"/>
</dbReference>
<dbReference type="InterPro" id="IPR003961">
    <property type="entry name" value="FN3_dom"/>
</dbReference>